<protein>
    <submittedName>
        <fullName evidence="1">Uncharacterized protein</fullName>
    </submittedName>
</protein>
<accession>A0A9X2LPD3</accession>
<dbReference type="EMBL" id="JANIID010000055">
    <property type="protein sequence ID" value="MCQ8774820.1"/>
    <property type="molecule type" value="Genomic_DNA"/>
</dbReference>
<gene>
    <name evidence="1" type="ORF">NQU55_34425</name>
</gene>
<evidence type="ECO:0000313" key="1">
    <source>
        <dbReference type="EMBL" id="MCQ8774820.1"/>
    </source>
</evidence>
<reference evidence="1" key="1">
    <citation type="submission" date="2022-06" db="EMBL/GenBank/DDBJ databases">
        <title>WGS of actinobacteria.</title>
        <authorList>
            <person name="Thawai C."/>
        </authorList>
    </citation>
    <scope>NUCLEOTIDE SEQUENCE</scope>
    <source>
        <strain evidence="1">AA8</strain>
    </source>
</reference>
<dbReference type="RefSeq" id="WP_206330152.1">
    <property type="nucleotide sequence ID" value="NZ_JAATER010000690.1"/>
</dbReference>
<dbReference type="Proteomes" id="UP001142374">
    <property type="component" value="Unassembled WGS sequence"/>
</dbReference>
<keyword evidence="2" id="KW-1185">Reference proteome</keyword>
<comment type="caution">
    <text evidence="1">The sequence shown here is derived from an EMBL/GenBank/DDBJ whole genome shotgun (WGS) entry which is preliminary data.</text>
</comment>
<sequence length="56" mass="6282">MTALRIAERLGEDFLAQALPHDYRHIPGAIYPTGLLTWDDLNRTWPTTACSPRGCV</sequence>
<evidence type="ECO:0000313" key="2">
    <source>
        <dbReference type="Proteomes" id="UP001142374"/>
    </source>
</evidence>
<proteinExistence type="predicted"/>
<name>A0A9X2LPD3_9ACTN</name>
<dbReference type="AlphaFoldDB" id="A0A9X2LPD3"/>
<organism evidence="1 2">
    <name type="scientific">Streptomyces telluris</name>
    <dbReference type="NCBI Taxonomy" id="2720021"/>
    <lineage>
        <taxon>Bacteria</taxon>
        <taxon>Bacillati</taxon>
        <taxon>Actinomycetota</taxon>
        <taxon>Actinomycetes</taxon>
        <taxon>Kitasatosporales</taxon>
        <taxon>Streptomycetaceae</taxon>
        <taxon>Streptomyces</taxon>
    </lineage>
</organism>